<evidence type="ECO:0000313" key="16">
    <source>
        <dbReference type="Proteomes" id="UP000037854"/>
    </source>
</evidence>
<dbReference type="InterPro" id="IPR000713">
    <property type="entry name" value="Mur_ligase_N"/>
</dbReference>
<dbReference type="InterPro" id="IPR036615">
    <property type="entry name" value="Mur_ligase_C_dom_sf"/>
</dbReference>
<feature type="domain" description="Mur ligase C-terminal" evidence="13">
    <location>
        <begin position="315"/>
        <end position="441"/>
    </location>
</feature>
<evidence type="ECO:0000256" key="5">
    <source>
        <dbReference type="ARBA" id="ARBA00022840"/>
    </source>
</evidence>
<keyword evidence="3 10" id="KW-0132">Cell division</keyword>
<dbReference type="GO" id="GO:0016874">
    <property type="term" value="F:ligase activity"/>
    <property type="evidence" value="ECO:0007669"/>
    <property type="project" value="UniProtKB-KW"/>
</dbReference>
<comment type="similarity">
    <text evidence="10">Belongs to the MurCDEF family. MurF subfamily.</text>
</comment>
<dbReference type="Gene3D" id="3.40.1390.10">
    <property type="entry name" value="MurE/MurF, N-terminal domain"/>
    <property type="match status" value="1"/>
</dbReference>
<dbReference type="Pfam" id="PF01225">
    <property type="entry name" value="Mur_ligase"/>
    <property type="match status" value="1"/>
</dbReference>
<feature type="binding site" evidence="10">
    <location>
        <begin position="114"/>
        <end position="120"/>
    </location>
    <ligand>
        <name>ATP</name>
        <dbReference type="ChEBI" id="CHEBI:30616"/>
    </ligand>
</feature>
<dbReference type="RefSeq" id="WP_060667908.1">
    <property type="nucleotide sequence ID" value="NZ_LGTK01000008.1"/>
</dbReference>
<evidence type="ECO:0000256" key="6">
    <source>
        <dbReference type="ARBA" id="ARBA00022960"/>
    </source>
</evidence>
<keyword evidence="6 10" id="KW-0133">Cell shape</keyword>
<dbReference type="HAMAP" id="MF_02019">
    <property type="entry name" value="MurF"/>
    <property type="match status" value="1"/>
</dbReference>
<keyword evidence="8 10" id="KW-0131">Cell cycle</keyword>
<gene>
    <name evidence="10" type="primary">murF</name>
    <name evidence="15" type="ORF">AFL42_03980</name>
</gene>
<comment type="pathway">
    <text evidence="10 11">Cell wall biogenesis; peptidoglycan biosynthesis.</text>
</comment>
<evidence type="ECO:0000256" key="2">
    <source>
        <dbReference type="ARBA" id="ARBA00022598"/>
    </source>
</evidence>
<keyword evidence="2 10" id="KW-0436">Ligase</keyword>
<dbReference type="InterPro" id="IPR005863">
    <property type="entry name" value="UDP-N-AcMur_synth"/>
</dbReference>
<dbReference type="Pfam" id="PF02875">
    <property type="entry name" value="Mur_ligase_C"/>
    <property type="match status" value="1"/>
</dbReference>
<evidence type="ECO:0000256" key="9">
    <source>
        <dbReference type="ARBA" id="ARBA00023316"/>
    </source>
</evidence>
<keyword evidence="7 10" id="KW-0573">Peptidoglycan synthesis</keyword>
<dbReference type="InterPro" id="IPR004101">
    <property type="entry name" value="Mur_ligase_C"/>
</dbReference>
<dbReference type="Gene3D" id="3.40.1190.10">
    <property type="entry name" value="Mur-like, catalytic domain"/>
    <property type="match status" value="1"/>
</dbReference>
<feature type="domain" description="Mur ligase N-terminal catalytic" evidence="12">
    <location>
        <begin position="25"/>
        <end position="96"/>
    </location>
</feature>
<evidence type="ECO:0000256" key="8">
    <source>
        <dbReference type="ARBA" id="ARBA00023306"/>
    </source>
</evidence>
<dbReference type="InterPro" id="IPR013221">
    <property type="entry name" value="Mur_ligase_cen"/>
</dbReference>
<dbReference type="Proteomes" id="UP000037854">
    <property type="component" value="Unassembled WGS sequence"/>
</dbReference>
<dbReference type="EC" id="6.3.2.10" evidence="10 11"/>
<evidence type="ECO:0000256" key="3">
    <source>
        <dbReference type="ARBA" id="ARBA00022618"/>
    </source>
</evidence>
<keyword evidence="16" id="KW-1185">Reference proteome</keyword>
<dbReference type="InterPro" id="IPR035911">
    <property type="entry name" value="MurE/MurF_N"/>
</dbReference>
<evidence type="ECO:0000256" key="11">
    <source>
        <dbReference type="RuleBase" id="RU004136"/>
    </source>
</evidence>
<evidence type="ECO:0000313" key="15">
    <source>
        <dbReference type="EMBL" id="KPH77182.1"/>
    </source>
</evidence>
<dbReference type="NCBIfam" id="TIGR01143">
    <property type="entry name" value="murF"/>
    <property type="match status" value="1"/>
</dbReference>
<evidence type="ECO:0000259" key="14">
    <source>
        <dbReference type="Pfam" id="PF08245"/>
    </source>
</evidence>
<keyword evidence="5 10" id="KW-0067">ATP-binding</keyword>
<evidence type="ECO:0000259" key="13">
    <source>
        <dbReference type="Pfam" id="PF02875"/>
    </source>
</evidence>
<comment type="subcellular location">
    <subcellularLocation>
        <location evidence="10 11">Cytoplasm</location>
    </subcellularLocation>
</comment>
<name>A0ABR5MLX1_9BACI</name>
<evidence type="ECO:0000256" key="10">
    <source>
        <dbReference type="HAMAP-Rule" id="MF_02019"/>
    </source>
</evidence>
<dbReference type="SUPFAM" id="SSF63418">
    <property type="entry name" value="MurE/MurF N-terminal domain"/>
    <property type="match status" value="1"/>
</dbReference>
<accession>A0ABR5MLX1</accession>
<dbReference type="InterPro" id="IPR036565">
    <property type="entry name" value="Mur-like_cat_sf"/>
</dbReference>
<dbReference type="Pfam" id="PF08245">
    <property type="entry name" value="Mur_ligase_M"/>
    <property type="match status" value="1"/>
</dbReference>
<dbReference type="PANTHER" id="PTHR43024">
    <property type="entry name" value="UDP-N-ACETYLMURAMOYL-TRIPEPTIDE--D-ALANYL-D-ALANINE LIGASE"/>
    <property type="match status" value="1"/>
</dbReference>
<sequence length="454" mass="50619">MLFTLEDLSKWFPKNQGNINKETAIKEITTDSRKEVKDSLFVPIVGEHFDGHQFAEQAVENGAVALFWNEDRDLPSTLPRDFPVFLVKDTLPSLQKLASLYRDQINPIVVGITGSNGKTTTKDLVTTVLKSKYITHSTKGNYNNHIGLPLTILSMSRDTEVLVLEMGMNNFGEIDLLSQIARPNFAIITNIGESHIEFLGSREGIAKAKMEIINGLQDNGTIIIDGDEELLKSLHQKPKVIKCGFKERNDFKIEDSKVTSKETIFKLSDGATYHIPLLGKHHAKNACYAIALAYCVGINAKQRQQALKFVQHTSMRFELLKGKNEVSIINDAYNASPTSMKAAIKVVKELNGFKDKVLVLGDVLELGEFSKSLHETVAEAIGEPITTVFTFGTMSKVISDKVKKDKGNKIKTAHFDTKEELMEALQPFLNNQSLVLFKASRGLKFESFVNELIN</sequence>
<dbReference type="SUPFAM" id="SSF53623">
    <property type="entry name" value="MurD-like peptide ligases, catalytic domain"/>
    <property type="match status" value="1"/>
</dbReference>
<dbReference type="EMBL" id="LGTK01000008">
    <property type="protein sequence ID" value="KPH77182.1"/>
    <property type="molecule type" value="Genomic_DNA"/>
</dbReference>
<comment type="catalytic activity">
    <reaction evidence="10 11">
        <text>D-alanyl-D-alanine + UDP-N-acetyl-alpha-D-muramoyl-L-alanyl-gamma-D-glutamyl-meso-2,6-diaminopimelate + ATP = UDP-N-acetyl-alpha-D-muramoyl-L-alanyl-gamma-D-glutamyl-meso-2,6-diaminopimeloyl-D-alanyl-D-alanine + ADP + phosphate + H(+)</text>
        <dbReference type="Rhea" id="RHEA:28374"/>
        <dbReference type="ChEBI" id="CHEBI:15378"/>
        <dbReference type="ChEBI" id="CHEBI:30616"/>
        <dbReference type="ChEBI" id="CHEBI:43474"/>
        <dbReference type="ChEBI" id="CHEBI:57822"/>
        <dbReference type="ChEBI" id="CHEBI:61386"/>
        <dbReference type="ChEBI" id="CHEBI:83905"/>
        <dbReference type="ChEBI" id="CHEBI:456216"/>
        <dbReference type="EC" id="6.3.2.10"/>
    </reaction>
</comment>
<proteinExistence type="inferred from homology"/>
<feature type="domain" description="Mur ligase central" evidence="14">
    <location>
        <begin position="112"/>
        <end position="293"/>
    </location>
</feature>
<evidence type="ECO:0000256" key="4">
    <source>
        <dbReference type="ARBA" id="ARBA00022741"/>
    </source>
</evidence>
<dbReference type="InterPro" id="IPR051046">
    <property type="entry name" value="MurCDEF_CellWall_CoF430Synth"/>
</dbReference>
<keyword evidence="4 10" id="KW-0547">Nucleotide-binding</keyword>
<dbReference type="SUPFAM" id="SSF53244">
    <property type="entry name" value="MurD-like peptide ligases, peptide-binding domain"/>
    <property type="match status" value="1"/>
</dbReference>
<comment type="function">
    <text evidence="10 11">Involved in cell wall formation. Catalyzes the final step in the synthesis of UDP-N-acetylmuramoyl-pentapeptide, the precursor of murein.</text>
</comment>
<keyword evidence="9 10" id="KW-0961">Cell wall biogenesis/degradation</keyword>
<evidence type="ECO:0000256" key="7">
    <source>
        <dbReference type="ARBA" id="ARBA00022984"/>
    </source>
</evidence>
<dbReference type="PANTHER" id="PTHR43024:SF1">
    <property type="entry name" value="UDP-N-ACETYLMURAMOYL-TRIPEPTIDE--D-ALANYL-D-ALANINE LIGASE"/>
    <property type="match status" value="1"/>
</dbReference>
<comment type="caution">
    <text evidence="15">The sequence shown here is derived from an EMBL/GenBank/DDBJ whole genome shotgun (WGS) entry which is preliminary data.</text>
</comment>
<evidence type="ECO:0000256" key="1">
    <source>
        <dbReference type="ARBA" id="ARBA00022490"/>
    </source>
</evidence>
<evidence type="ECO:0000259" key="12">
    <source>
        <dbReference type="Pfam" id="PF01225"/>
    </source>
</evidence>
<organism evidence="15 16">
    <name type="scientific">Oceanobacillus caeni</name>
    <dbReference type="NCBI Taxonomy" id="405946"/>
    <lineage>
        <taxon>Bacteria</taxon>
        <taxon>Bacillati</taxon>
        <taxon>Bacillota</taxon>
        <taxon>Bacilli</taxon>
        <taxon>Bacillales</taxon>
        <taxon>Bacillaceae</taxon>
        <taxon>Oceanobacillus</taxon>
    </lineage>
</organism>
<dbReference type="Gene3D" id="3.90.190.20">
    <property type="entry name" value="Mur ligase, C-terminal domain"/>
    <property type="match status" value="1"/>
</dbReference>
<reference evidence="15 16" key="1">
    <citation type="submission" date="2015-07" db="EMBL/GenBank/DDBJ databases">
        <title>High-quality draft genome sequence of Oceanobacillus caeni HM6, a bacillus isolated from a human feces.</title>
        <authorList>
            <person name="Kumar J."/>
            <person name="Verma M.K."/>
            <person name="Pandey R."/>
            <person name="Bhambi M."/>
            <person name="Chauhan N."/>
        </authorList>
    </citation>
    <scope>NUCLEOTIDE SEQUENCE [LARGE SCALE GENOMIC DNA]</scope>
    <source>
        <strain evidence="15 16">HM6</strain>
    </source>
</reference>
<keyword evidence="1 10" id="KW-0963">Cytoplasm</keyword>
<protein>
    <recommendedName>
        <fullName evidence="10 11">UDP-N-acetylmuramoyl-tripeptide--D-alanyl-D-alanine ligase</fullName>
        <ecNumber evidence="10 11">6.3.2.10</ecNumber>
    </recommendedName>
    <alternativeName>
        <fullName evidence="10">D-alanyl-D-alanine-adding enzyme</fullName>
    </alternativeName>
</protein>